<organism evidence="8">
    <name type="scientific">Soboliphyme baturini</name>
    <dbReference type="NCBI Taxonomy" id="241478"/>
    <lineage>
        <taxon>Eukaryota</taxon>
        <taxon>Metazoa</taxon>
        <taxon>Ecdysozoa</taxon>
        <taxon>Nematoda</taxon>
        <taxon>Enoplea</taxon>
        <taxon>Dorylaimia</taxon>
        <taxon>Dioctophymatida</taxon>
        <taxon>Dioctophymatoidea</taxon>
        <taxon>Soboliphymatidae</taxon>
        <taxon>Soboliphyme</taxon>
    </lineage>
</organism>
<dbReference type="InterPro" id="IPR002661">
    <property type="entry name" value="Ribosome_recyc_fac"/>
</dbReference>
<keyword evidence="3" id="KW-0648">Protein biosynthesis</keyword>
<evidence type="ECO:0000256" key="1">
    <source>
        <dbReference type="ARBA" id="ARBA00005912"/>
    </source>
</evidence>
<accession>A0A183IUF0</accession>
<dbReference type="Gene3D" id="1.10.132.20">
    <property type="entry name" value="Ribosome-recycling factor"/>
    <property type="match status" value="1"/>
</dbReference>
<evidence type="ECO:0000313" key="7">
    <source>
        <dbReference type="Proteomes" id="UP000270296"/>
    </source>
</evidence>
<dbReference type="Pfam" id="PF01765">
    <property type="entry name" value="RRF"/>
    <property type="match status" value="1"/>
</dbReference>
<feature type="domain" description="Ribosome recycling factor" evidence="5">
    <location>
        <begin position="44"/>
        <end position="201"/>
    </location>
</feature>
<reference evidence="8" key="1">
    <citation type="submission" date="2016-06" db="UniProtKB">
        <authorList>
            <consortium name="WormBaseParasite"/>
        </authorList>
    </citation>
    <scope>IDENTIFICATION</scope>
</reference>
<sequence length="205" mass="23107">MLRNLIATVQRQHAARVAHTHVLMVNGSVYRHYGKQRDKGDYRQQLSVRVGVKAFETLKVQLSETESVPLNHVANVSLKNPQLVIINLSSSPQLVKQAVNAIIASGLNVSPQQQGTVLYAPLPRPSREHRERLAKGAKLIFNQLQKNLRHIQHTHELRLRKLEGSVSKEIYNALLQELHDAAHSHVADAEKLMKSKQNELLQAND</sequence>
<proteinExistence type="inferred from homology"/>
<evidence type="ECO:0000256" key="3">
    <source>
        <dbReference type="ARBA" id="ARBA00022917"/>
    </source>
</evidence>
<gene>
    <name evidence="6" type="ORF">SBAD_LOCUS7247</name>
</gene>
<evidence type="ECO:0000313" key="6">
    <source>
        <dbReference type="EMBL" id="VDP12438.1"/>
    </source>
</evidence>
<dbReference type="EMBL" id="UZAM01010456">
    <property type="protein sequence ID" value="VDP12438.1"/>
    <property type="molecule type" value="Genomic_DNA"/>
</dbReference>
<name>A0A183IUF0_9BILA</name>
<dbReference type="Proteomes" id="UP000270296">
    <property type="component" value="Unassembled WGS sequence"/>
</dbReference>
<comment type="similarity">
    <text evidence="1">Belongs to the RRF family.</text>
</comment>
<evidence type="ECO:0000256" key="4">
    <source>
        <dbReference type="ARBA" id="ARBA00033107"/>
    </source>
</evidence>
<evidence type="ECO:0000313" key="8">
    <source>
        <dbReference type="WBParaSite" id="SBAD_0000751801-mRNA-1"/>
    </source>
</evidence>
<evidence type="ECO:0000259" key="5">
    <source>
        <dbReference type="Pfam" id="PF01765"/>
    </source>
</evidence>
<dbReference type="GO" id="GO:0005739">
    <property type="term" value="C:mitochondrion"/>
    <property type="evidence" value="ECO:0007669"/>
    <property type="project" value="TreeGrafter"/>
</dbReference>
<protein>
    <recommendedName>
        <fullName evidence="2">Ribosome-recycling factor, mitochondrial</fullName>
    </recommendedName>
    <alternativeName>
        <fullName evidence="4">Ribosome-releasing factor, mitochondrial</fullName>
    </alternativeName>
</protein>
<keyword evidence="7" id="KW-1185">Reference proteome</keyword>
<dbReference type="InterPro" id="IPR023584">
    <property type="entry name" value="Ribosome_recyc_fac_dom"/>
</dbReference>
<dbReference type="WBParaSite" id="SBAD_0000751801-mRNA-1">
    <property type="protein sequence ID" value="SBAD_0000751801-mRNA-1"/>
    <property type="gene ID" value="SBAD_0000751801"/>
</dbReference>
<dbReference type="InterPro" id="IPR036191">
    <property type="entry name" value="RRF_sf"/>
</dbReference>
<dbReference type="Gene3D" id="3.30.1360.40">
    <property type="match status" value="1"/>
</dbReference>
<dbReference type="PANTHER" id="PTHR20982">
    <property type="entry name" value="RIBOSOME RECYCLING FACTOR"/>
    <property type="match status" value="1"/>
</dbReference>
<dbReference type="SUPFAM" id="SSF55194">
    <property type="entry name" value="Ribosome recycling factor, RRF"/>
    <property type="match status" value="1"/>
</dbReference>
<dbReference type="AlphaFoldDB" id="A0A183IUF0"/>
<reference evidence="6 7" key="2">
    <citation type="submission" date="2018-11" db="EMBL/GenBank/DDBJ databases">
        <authorList>
            <consortium name="Pathogen Informatics"/>
        </authorList>
    </citation>
    <scope>NUCLEOTIDE SEQUENCE [LARGE SCALE GENOMIC DNA]</scope>
</reference>
<dbReference type="PANTHER" id="PTHR20982:SF3">
    <property type="entry name" value="MITOCHONDRIAL RIBOSOME RECYCLING FACTOR PSEUDO 1"/>
    <property type="match status" value="1"/>
</dbReference>
<dbReference type="OrthoDB" id="407355at2759"/>
<evidence type="ECO:0000256" key="2">
    <source>
        <dbReference type="ARBA" id="ARBA00020581"/>
    </source>
</evidence>
<dbReference type="GO" id="GO:0043023">
    <property type="term" value="F:ribosomal large subunit binding"/>
    <property type="evidence" value="ECO:0007669"/>
    <property type="project" value="TreeGrafter"/>
</dbReference>
<dbReference type="GO" id="GO:0006412">
    <property type="term" value="P:translation"/>
    <property type="evidence" value="ECO:0007669"/>
    <property type="project" value="UniProtKB-KW"/>
</dbReference>